<dbReference type="EMBL" id="AHAT01000623">
    <property type="status" value="NOT_ANNOTATED_CDS"/>
    <property type="molecule type" value="Genomic_DNA"/>
</dbReference>
<dbReference type="KEGG" id="loc:102687545"/>
<evidence type="ECO:0000256" key="4">
    <source>
        <dbReference type="ARBA" id="ARBA00022692"/>
    </source>
</evidence>
<evidence type="ECO:0000256" key="1">
    <source>
        <dbReference type="ARBA" id="ARBA00004162"/>
    </source>
</evidence>
<dbReference type="HOGENOM" id="CLU_084225_0_0_1"/>
<reference evidence="9" key="2">
    <citation type="submission" date="2025-08" db="UniProtKB">
        <authorList>
            <consortium name="Ensembl"/>
        </authorList>
    </citation>
    <scope>IDENTIFICATION</scope>
</reference>
<feature type="transmembrane region" description="Helical" evidence="8">
    <location>
        <begin position="34"/>
        <end position="57"/>
    </location>
</feature>
<evidence type="ECO:0000256" key="8">
    <source>
        <dbReference type="SAM" id="Phobius"/>
    </source>
</evidence>
<evidence type="ECO:0000313" key="9">
    <source>
        <dbReference type="Ensembl" id="ENSLOCP00000011782.1"/>
    </source>
</evidence>
<dbReference type="AlphaFoldDB" id="W5MTS3"/>
<evidence type="ECO:0000256" key="3">
    <source>
        <dbReference type="ARBA" id="ARBA00022475"/>
    </source>
</evidence>
<dbReference type="Ensembl" id="ENSLOCT00000011800.1">
    <property type="protein sequence ID" value="ENSLOCP00000011782.1"/>
    <property type="gene ID" value="ENSLOCG00000009640.1"/>
</dbReference>
<dbReference type="InterPro" id="IPR022248">
    <property type="entry name" value="TNF_rcpt_RELT"/>
</dbReference>
<dbReference type="CTD" id="768211"/>
<dbReference type="OrthoDB" id="9353106at2759"/>
<dbReference type="GO" id="GO:0005886">
    <property type="term" value="C:plasma membrane"/>
    <property type="evidence" value="ECO:0000318"/>
    <property type="project" value="GO_Central"/>
</dbReference>
<dbReference type="FunCoup" id="W5MTS3">
    <property type="interactions" value="528"/>
</dbReference>
<keyword evidence="10" id="KW-1185">Reference proteome</keyword>
<evidence type="ECO:0000256" key="5">
    <source>
        <dbReference type="ARBA" id="ARBA00022989"/>
    </source>
</evidence>
<keyword evidence="5 8" id="KW-1133">Transmembrane helix</keyword>
<organism evidence="9 10">
    <name type="scientific">Lepisosteus oculatus</name>
    <name type="common">Spotted gar</name>
    <dbReference type="NCBI Taxonomy" id="7918"/>
    <lineage>
        <taxon>Eukaryota</taxon>
        <taxon>Metazoa</taxon>
        <taxon>Chordata</taxon>
        <taxon>Craniata</taxon>
        <taxon>Vertebrata</taxon>
        <taxon>Euteleostomi</taxon>
        <taxon>Actinopterygii</taxon>
        <taxon>Neopterygii</taxon>
        <taxon>Holostei</taxon>
        <taxon>Semionotiformes</taxon>
        <taxon>Lepisosteidae</taxon>
        <taxon>Lepisosteus</taxon>
    </lineage>
</organism>
<protein>
    <submittedName>
        <fullName evidence="9">RELT like 1</fullName>
    </submittedName>
</protein>
<comment type="similarity">
    <text evidence="2">Belongs to the RELT family.</text>
</comment>
<feature type="compositionally biased region" description="Basic and acidic residues" evidence="7">
    <location>
        <begin position="238"/>
        <end position="252"/>
    </location>
</feature>
<keyword evidence="4 8" id="KW-0812">Transmembrane</keyword>
<dbReference type="GO" id="GO:1900745">
    <property type="term" value="P:positive regulation of p38MAPK cascade"/>
    <property type="evidence" value="ECO:0000318"/>
    <property type="project" value="GO_Central"/>
</dbReference>
<dbReference type="RefSeq" id="XP_015200353.1">
    <property type="nucleotide sequence ID" value="XM_015344867.2"/>
</dbReference>
<dbReference type="GeneID" id="102687545"/>
<accession>W5MTS3</accession>
<dbReference type="InParanoid" id="W5MTS3"/>
<dbReference type="Pfam" id="PF12606">
    <property type="entry name" value="RELT"/>
    <property type="match status" value="1"/>
</dbReference>
<dbReference type="GeneTree" id="ENSGT00940000159709"/>
<feature type="region of interest" description="Disordered" evidence="7">
    <location>
        <begin position="120"/>
        <end position="143"/>
    </location>
</feature>
<evidence type="ECO:0000256" key="7">
    <source>
        <dbReference type="SAM" id="MobiDB-lite"/>
    </source>
</evidence>
<dbReference type="InterPro" id="IPR042315">
    <property type="entry name" value="RELL1"/>
</dbReference>
<dbReference type="eggNOG" id="ENOG502R0TD">
    <property type="taxonomic scope" value="Eukaryota"/>
</dbReference>
<dbReference type="OMA" id="NICTRCS"/>
<sequence>MADLTTTESLRQLHVSANSTDGIKEENAQNNPEYVAFVLVPIFFLLGLFGVLICHVLKRKGYRCTTDSEEETEIEKDPDTMGDMNDTFSECNVDTVGQIVDYIMKNEANSEALNAMFDDNSIDPESPMTPSSPATPVSPASPTKHTCYGNHLHTIGGVAEKNICTRCNQKKWPLMRQSSKVKEARRSQTGEITVLSVGRFRVTKPEHKAQKERKSLLSESEDGKLPLKGSKGDPGTPAKDESKSRTTSETQEKNNTPRC</sequence>
<feature type="compositionally biased region" description="Basic and acidic residues" evidence="7">
    <location>
        <begin position="204"/>
        <end position="225"/>
    </location>
</feature>
<feature type="compositionally biased region" description="Low complexity" evidence="7">
    <location>
        <begin position="124"/>
        <end position="143"/>
    </location>
</feature>
<dbReference type="RefSeq" id="XP_015200354.1">
    <property type="nucleotide sequence ID" value="XM_015344868.2"/>
</dbReference>
<dbReference type="Bgee" id="ENSLOCG00000009640">
    <property type="expression patterns" value="Expressed in zone of skin and 13 other cell types or tissues"/>
</dbReference>
<reference evidence="9" key="3">
    <citation type="submission" date="2025-09" db="UniProtKB">
        <authorList>
            <consortium name="Ensembl"/>
        </authorList>
    </citation>
    <scope>IDENTIFICATION</scope>
</reference>
<evidence type="ECO:0000256" key="6">
    <source>
        <dbReference type="ARBA" id="ARBA00023136"/>
    </source>
</evidence>
<keyword evidence="6 8" id="KW-0472">Membrane</keyword>
<comment type="subcellular location">
    <subcellularLocation>
        <location evidence="1">Cell membrane</location>
        <topology evidence="1">Single-pass membrane protein</topology>
    </subcellularLocation>
</comment>
<proteinExistence type="inferred from homology"/>
<reference evidence="10" key="1">
    <citation type="submission" date="2011-12" db="EMBL/GenBank/DDBJ databases">
        <title>The Draft Genome of Lepisosteus oculatus.</title>
        <authorList>
            <consortium name="The Broad Institute Genome Assembly &amp; Analysis Group"/>
            <consortium name="Computational R&amp;D Group"/>
            <consortium name="and Sequencing Platform"/>
            <person name="Di Palma F."/>
            <person name="Alfoldi J."/>
            <person name="Johnson J."/>
            <person name="Berlin A."/>
            <person name="Gnerre S."/>
            <person name="Jaffe D."/>
            <person name="MacCallum I."/>
            <person name="Young S."/>
            <person name="Walker B.J."/>
            <person name="Lander E.S."/>
            <person name="Lindblad-Toh K."/>
        </authorList>
    </citation>
    <scope>NUCLEOTIDE SEQUENCE [LARGE SCALE GENOMIC DNA]</scope>
</reference>
<name>W5MTS3_LEPOC</name>
<feature type="region of interest" description="Disordered" evidence="7">
    <location>
        <begin position="204"/>
        <end position="259"/>
    </location>
</feature>
<dbReference type="PANTHER" id="PTHR31037:SF1">
    <property type="entry name" value="RELT-LIKE PROTEIN 1"/>
    <property type="match status" value="1"/>
</dbReference>
<keyword evidence="3" id="KW-1003">Cell membrane</keyword>
<dbReference type="PANTHER" id="PTHR31037">
    <property type="entry name" value="RELT-LIKE PROTEIN 1-RELATED"/>
    <property type="match status" value="1"/>
</dbReference>
<evidence type="ECO:0000313" key="10">
    <source>
        <dbReference type="Proteomes" id="UP000018468"/>
    </source>
</evidence>
<evidence type="ECO:0000256" key="2">
    <source>
        <dbReference type="ARBA" id="ARBA00008688"/>
    </source>
</evidence>
<dbReference type="Proteomes" id="UP000018468">
    <property type="component" value="Linkage group LG4"/>
</dbReference>
<dbReference type="STRING" id="7918.ENSLOCP00000011782"/>